<dbReference type="EMBL" id="KV700130">
    <property type="protein sequence ID" value="OCF32117.1"/>
    <property type="molecule type" value="Genomic_DNA"/>
</dbReference>
<dbReference type="InterPro" id="IPR029016">
    <property type="entry name" value="GAF-like_dom_sf"/>
</dbReference>
<gene>
    <name evidence="2" type="ORF">I316_06273</name>
</gene>
<proteinExistence type="predicted"/>
<name>A0A1B9GM45_9TREE</name>
<evidence type="ECO:0000259" key="1">
    <source>
        <dbReference type="Pfam" id="PF01590"/>
    </source>
</evidence>
<dbReference type="OrthoDB" id="2559762at2759"/>
<feature type="domain" description="GAF" evidence="1">
    <location>
        <begin position="25"/>
        <end position="147"/>
    </location>
</feature>
<dbReference type="Pfam" id="PF01590">
    <property type="entry name" value="GAF"/>
    <property type="match status" value="1"/>
</dbReference>
<keyword evidence="3" id="KW-1185">Reference proteome</keyword>
<reference evidence="2 3" key="1">
    <citation type="submission" date="2013-07" db="EMBL/GenBank/DDBJ databases">
        <title>The Genome Sequence of Cryptococcus heveanensis BCC8398.</title>
        <authorList>
            <consortium name="The Broad Institute Genome Sequencing Platform"/>
            <person name="Cuomo C."/>
            <person name="Litvintseva A."/>
            <person name="Chen Y."/>
            <person name="Heitman J."/>
            <person name="Sun S."/>
            <person name="Springer D."/>
            <person name="Dromer F."/>
            <person name="Young S.K."/>
            <person name="Zeng Q."/>
            <person name="Gargeya S."/>
            <person name="Fitzgerald M."/>
            <person name="Abouelleil A."/>
            <person name="Alvarado L."/>
            <person name="Berlin A.M."/>
            <person name="Chapman S.B."/>
            <person name="Dewar J."/>
            <person name="Goldberg J."/>
            <person name="Griggs A."/>
            <person name="Gujja S."/>
            <person name="Hansen M."/>
            <person name="Howarth C."/>
            <person name="Imamovic A."/>
            <person name="Larimer J."/>
            <person name="McCowan C."/>
            <person name="Murphy C."/>
            <person name="Pearson M."/>
            <person name="Priest M."/>
            <person name="Roberts A."/>
            <person name="Saif S."/>
            <person name="Shea T."/>
            <person name="Sykes S."/>
            <person name="Wortman J."/>
            <person name="Nusbaum C."/>
            <person name="Birren B."/>
        </authorList>
    </citation>
    <scope>NUCLEOTIDE SEQUENCE [LARGE SCALE GENOMIC DNA]</scope>
    <source>
        <strain evidence="2 3">BCC8398</strain>
    </source>
</reference>
<evidence type="ECO:0000313" key="3">
    <source>
        <dbReference type="Proteomes" id="UP000092666"/>
    </source>
</evidence>
<dbReference type="AlphaFoldDB" id="A0A1B9GM45"/>
<dbReference type="Proteomes" id="UP000092666">
    <property type="component" value="Unassembled WGS sequence"/>
</dbReference>
<protein>
    <recommendedName>
        <fullName evidence="1">GAF domain-containing protein</fullName>
    </recommendedName>
</protein>
<accession>A0A1B9GM45</accession>
<dbReference type="InterPro" id="IPR003018">
    <property type="entry name" value="GAF"/>
</dbReference>
<dbReference type="SUPFAM" id="SSF55781">
    <property type="entry name" value="GAF domain-like"/>
    <property type="match status" value="1"/>
</dbReference>
<organism evidence="2 3">
    <name type="scientific">Kwoniella heveanensis BCC8398</name>
    <dbReference type="NCBI Taxonomy" id="1296120"/>
    <lineage>
        <taxon>Eukaryota</taxon>
        <taxon>Fungi</taxon>
        <taxon>Dikarya</taxon>
        <taxon>Basidiomycota</taxon>
        <taxon>Agaricomycotina</taxon>
        <taxon>Tremellomycetes</taxon>
        <taxon>Tremellales</taxon>
        <taxon>Cryptococcaceae</taxon>
        <taxon>Kwoniella</taxon>
    </lineage>
</organism>
<sequence length="171" mass="18687">MSTVPETKIVKPEVPGQNAPGFEFLLDEASRAFGYLHVTILAWSAERSSLTRIYSTDPDEFPVGGEKFMPADAEWLQTVIVHRRPHALWTKKAIKEYYNDADAILGLGAGALLSIPIILDDDKVLGAINCMGKSYTEKDLEAMIAAAPKAVQGVSSWVRDGRRSLGAQVVE</sequence>
<evidence type="ECO:0000313" key="2">
    <source>
        <dbReference type="EMBL" id="OCF32117.1"/>
    </source>
</evidence>
<reference evidence="3" key="2">
    <citation type="submission" date="2013-12" db="EMBL/GenBank/DDBJ databases">
        <title>Evolution of pathogenesis and genome organization in the Tremellales.</title>
        <authorList>
            <person name="Cuomo C."/>
            <person name="Litvintseva A."/>
            <person name="Heitman J."/>
            <person name="Chen Y."/>
            <person name="Sun S."/>
            <person name="Springer D."/>
            <person name="Dromer F."/>
            <person name="Young S."/>
            <person name="Zeng Q."/>
            <person name="Chapman S."/>
            <person name="Gujja S."/>
            <person name="Saif S."/>
            <person name="Birren B."/>
        </authorList>
    </citation>
    <scope>NUCLEOTIDE SEQUENCE [LARGE SCALE GENOMIC DNA]</scope>
    <source>
        <strain evidence="3">BCC8398</strain>
    </source>
</reference>
<dbReference type="Gene3D" id="3.30.450.40">
    <property type="match status" value="1"/>
</dbReference>